<gene>
    <name evidence="1" type="ORF">S06H3_44119</name>
</gene>
<organism evidence="1">
    <name type="scientific">marine sediment metagenome</name>
    <dbReference type="NCBI Taxonomy" id="412755"/>
    <lineage>
        <taxon>unclassified sequences</taxon>
        <taxon>metagenomes</taxon>
        <taxon>ecological metagenomes</taxon>
    </lineage>
</organism>
<accession>X1PDG5</accession>
<sequence>IRANSWLNHYELRTEIFSTKSAHSKQPNPKKIKKF</sequence>
<evidence type="ECO:0000313" key="1">
    <source>
        <dbReference type="EMBL" id="GAI37055.1"/>
    </source>
</evidence>
<protein>
    <submittedName>
        <fullName evidence="1">Uncharacterized protein</fullName>
    </submittedName>
</protein>
<dbReference type="EMBL" id="BARV01027420">
    <property type="protein sequence ID" value="GAI37055.1"/>
    <property type="molecule type" value="Genomic_DNA"/>
</dbReference>
<feature type="non-terminal residue" evidence="1">
    <location>
        <position position="1"/>
    </location>
</feature>
<proteinExistence type="predicted"/>
<comment type="caution">
    <text evidence="1">The sequence shown here is derived from an EMBL/GenBank/DDBJ whole genome shotgun (WGS) entry which is preliminary data.</text>
</comment>
<name>X1PDG5_9ZZZZ</name>
<dbReference type="AlphaFoldDB" id="X1PDG5"/>
<reference evidence="1" key="1">
    <citation type="journal article" date="2014" name="Front. Microbiol.">
        <title>High frequency of phylogenetically diverse reductive dehalogenase-homologous genes in deep subseafloor sedimentary metagenomes.</title>
        <authorList>
            <person name="Kawai M."/>
            <person name="Futagami T."/>
            <person name="Toyoda A."/>
            <person name="Takaki Y."/>
            <person name="Nishi S."/>
            <person name="Hori S."/>
            <person name="Arai W."/>
            <person name="Tsubouchi T."/>
            <person name="Morono Y."/>
            <person name="Uchiyama I."/>
            <person name="Ito T."/>
            <person name="Fujiyama A."/>
            <person name="Inagaki F."/>
            <person name="Takami H."/>
        </authorList>
    </citation>
    <scope>NUCLEOTIDE SEQUENCE</scope>
    <source>
        <strain evidence="1">Expedition CK06-06</strain>
    </source>
</reference>